<sequence length="322" mass="33820">MNLFKFGVAAALSSLLAVPVAASADTYPSRPITIIVPFSAGGGTDMLGRLVAQEMTEILKSSVIVDNKAGASGQIGTRYVIQAPADGYTLLLGTTSLINHPFMFTNLPYDAAKQLRPIVSVADQSIFLAVNDKVPARDTKEFIAWAKKSSKVNYGSAGAGTTLHLSAEWLKKNAGFDATHIPFKGSGQSVAALGSGEIDFNMENLGAVEAMVDSKRVRLLAVAAPKRNPAYPNVPTLAEAGLPPATLATWMFLLAPAGTPDSVVNTLNKAVNQALTKPELQARLVKLGYVVNGGTAEAAAARMKTESEQWGPLIKAANITVQ</sequence>
<reference evidence="1" key="1">
    <citation type="submission" date="2019-05" db="EMBL/GenBank/DDBJ databases">
        <title>Revised genome assembly of Burkholderiaceae (previously Ralstonia) sp. PBA.</title>
        <authorList>
            <person name="Gan H.M."/>
        </authorList>
    </citation>
    <scope>NUCLEOTIDE SEQUENCE</scope>
    <source>
        <strain evidence="1">PBA</strain>
    </source>
</reference>
<protein>
    <submittedName>
        <fullName evidence="1">Tripartite tricarboxylate transporter substrate binding protein</fullName>
    </submittedName>
</protein>
<proteinExistence type="predicted"/>
<name>A0ACD3SKP1_9BURK</name>
<keyword evidence="2" id="KW-1185">Reference proteome</keyword>
<gene>
    <name evidence="1" type="ORF">MW7_016990</name>
</gene>
<accession>A0ACD3SKP1</accession>
<dbReference type="Proteomes" id="UP000004277">
    <property type="component" value="Unassembled WGS sequence"/>
</dbReference>
<evidence type="ECO:0000313" key="1">
    <source>
        <dbReference type="EMBL" id="TMS56768.1"/>
    </source>
</evidence>
<organism evidence="1 2">
    <name type="scientific">Imbroritus primus</name>
    <dbReference type="NCBI Taxonomy" id="3058603"/>
    <lineage>
        <taxon>Bacteria</taxon>
        <taxon>Pseudomonadati</taxon>
        <taxon>Pseudomonadota</taxon>
        <taxon>Betaproteobacteria</taxon>
        <taxon>Burkholderiales</taxon>
        <taxon>Burkholderiaceae</taxon>
        <taxon>Imbroritus</taxon>
    </lineage>
</organism>
<comment type="caution">
    <text evidence="1">The sequence shown here is derived from an EMBL/GenBank/DDBJ whole genome shotgun (WGS) entry which is preliminary data.</text>
</comment>
<dbReference type="EMBL" id="AKCV02000026">
    <property type="protein sequence ID" value="TMS56768.1"/>
    <property type="molecule type" value="Genomic_DNA"/>
</dbReference>
<evidence type="ECO:0000313" key="2">
    <source>
        <dbReference type="Proteomes" id="UP000004277"/>
    </source>
</evidence>